<gene>
    <name evidence="2" type="ORF">NP075_02450</name>
</gene>
<name>A0ABY5K966_9CELL</name>
<proteinExistence type="predicted"/>
<protein>
    <submittedName>
        <fullName evidence="2">Uncharacterized protein</fullName>
    </submittedName>
</protein>
<organism evidence="2 3">
    <name type="scientific">Cellulomonas wangsupingiae</name>
    <dbReference type="NCBI Taxonomy" id="2968085"/>
    <lineage>
        <taxon>Bacteria</taxon>
        <taxon>Bacillati</taxon>
        <taxon>Actinomycetota</taxon>
        <taxon>Actinomycetes</taxon>
        <taxon>Micrococcales</taxon>
        <taxon>Cellulomonadaceae</taxon>
        <taxon>Cellulomonas</taxon>
    </lineage>
</organism>
<keyword evidence="3" id="KW-1185">Reference proteome</keyword>
<dbReference type="Proteomes" id="UP001317322">
    <property type="component" value="Chromosome"/>
</dbReference>
<accession>A0ABY5K966</accession>
<evidence type="ECO:0000256" key="1">
    <source>
        <dbReference type="SAM" id="MobiDB-lite"/>
    </source>
</evidence>
<feature type="compositionally biased region" description="Acidic residues" evidence="1">
    <location>
        <begin position="32"/>
        <end position="41"/>
    </location>
</feature>
<dbReference type="RefSeq" id="WP_227564915.1">
    <property type="nucleotide sequence ID" value="NZ_CP101989.1"/>
</dbReference>
<reference evidence="2 3" key="1">
    <citation type="submission" date="2022-07" db="EMBL/GenBank/DDBJ databases">
        <title>Novel species in genus cellulomonas.</title>
        <authorList>
            <person name="Ye L."/>
        </authorList>
    </citation>
    <scope>NUCLEOTIDE SEQUENCE [LARGE SCALE GENOMIC DNA]</scope>
    <source>
        <strain evidence="3">zg-Y908</strain>
    </source>
</reference>
<feature type="region of interest" description="Disordered" evidence="1">
    <location>
        <begin position="1"/>
        <end position="52"/>
    </location>
</feature>
<sequence>MSEETTGYDPDKDPDTDPASLNPRTGAAASGDPDEDVDTDAEPGNLNPRDDT</sequence>
<evidence type="ECO:0000313" key="3">
    <source>
        <dbReference type="Proteomes" id="UP001317322"/>
    </source>
</evidence>
<dbReference type="EMBL" id="CP101989">
    <property type="protein sequence ID" value="UUI65620.1"/>
    <property type="molecule type" value="Genomic_DNA"/>
</dbReference>
<evidence type="ECO:0000313" key="2">
    <source>
        <dbReference type="EMBL" id="UUI65620.1"/>
    </source>
</evidence>